<name>A0A6V7QT54_ANACO</name>
<reference evidence="2" key="1">
    <citation type="submission" date="2020-07" db="EMBL/GenBank/DDBJ databases">
        <authorList>
            <person name="Lin J."/>
        </authorList>
    </citation>
    <scope>NUCLEOTIDE SEQUENCE</scope>
</reference>
<proteinExistence type="predicted"/>
<sequence length="129" mass="14614">MWAPEERPIGPGPIGRVNQAVPRIRWCRGRRGSRKQQQQRTTANAHHALRHHPPLYPPYLTPFPLVAVALAASASLPFLGFFGGIKRVFGRSEGKIGIFDQGFGRRSVARRFSIQRQLMDKIIVFLDRC</sequence>
<evidence type="ECO:0000313" key="2">
    <source>
        <dbReference type="EMBL" id="CAD1846353.1"/>
    </source>
</evidence>
<organism evidence="2">
    <name type="scientific">Ananas comosus var. bracteatus</name>
    <name type="common">red pineapple</name>
    <dbReference type="NCBI Taxonomy" id="296719"/>
    <lineage>
        <taxon>Eukaryota</taxon>
        <taxon>Viridiplantae</taxon>
        <taxon>Streptophyta</taxon>
        <taxon>Embryophyta</taxon>
        <taxon>Tracheophyta</taxon>
        <taxon>Spermatophyta</taxon>
        <taxon>Magnoliopsida</taxon>
        <taxon>Liliopsida</taxon>
        <taxon>Poales</taxon>
        <taxon>Bromeliaceae</taxon>
        <taxon>Bromelioideae</taxon>
        <taxon>Ananas</taxon>
    </lineage>
</organism>
<keyword evidence="1" id="KW-1133">Transmembrane helix</keyword>
<accession>A0A6V7QT54</accession>
<evidence type="ECO:0000256" key="1">
    <source>
        <dbReference type="SAM" id="Phobius"/>
    </source>
</evidence>
<dbReference type="AlphaFoldDB" id="A0A6V7QT54"/>
<keyword evidence="1" id="KW-0812">Transmembrane</keyword>
<keyword evidence="1" id="KW-0472">Membrane</keyword>
<gene>
    <name evidence="2" type="ORF">CB5_LOCUS29564</name>
</gene>
<feature type="transmembrane region" description="Helical" evidence="1">
    <location>
        <begin position="63"/>
        <end position="85"/>
    </location>
</feature>
<dbReference type="EMBL" id="CAJEUB010000014">
    <property type="protein sequence ID" value="CAD1846353.1"/>
    <property type="molecule type" value="Genomic_DNA"/>
</dbReference>
<protein>
    <submittedName>
        <fullName evidence="2">Uncharacterized protein</fullName>
    </submittedName>
</protein>